<evidence type="ECO:0000313" key="4">
    <source>
        <dbReference type="Proteomes" id="UP000298513"/>
    </source>
</evidence>
<keyword evidence="4" id="KW-1185">Reference proteome</keyword>
<dbReference type="EMBL" id="SRRU01000008">
    <property type="protein sequence ID" value="TGN80285.1"/>
    <property type="molecule type" value="Genomic_DNA"/>
</dbReference>
<protein>
    <recommendedName>
        <fullName evidence="5">Secreted protein</fullName>
    </recommendedName>
</protein>
<dbReference type="RefSeq" id="WP_135793159.1">
    <property type="nucleotide sequence ID" value="NZ_BNBQ01000002.1"/>
</dbReference>
<proteinExistence type="predicted"/>
<name>A0A4Z1DEK7_STRGP</name>
<accession>A0A4Z1DEK7</accession>
<feature type="signal peptide" evidence="2">
    <location>
        <begin position="1"/>
        <end position="17"/>
    </location>
</feature>
<evidence type="ECO:0000313" key="3">
    <source>
        <dbReference type="EMBL" id="TGN80285.1"/>
    </source>
</evidence>
<evidence type="ECO:0000256" key="1">
    <source>
        <dbReference type="SAM" id="MobiDB-lite"/>
    </source>
</evidence>
<evidence type="ECO:0008006" key="5">
    <source>
        <dbReference type="Google" id="ProtNLM"/>
    </source>
</evidence>
<dbReference type="Proteomes" id="UP000298513">
    <property type="component" value="Unassembled WGS sequence"/>
</dbReference>
<feature type="chain" id="PRO_5039280797" description="Secreted protein" evidence="2">
    <location>
        <begin position="18"/>
        <end position="175"/>
    </location>
</feature>
<comment type="caution">
    <text evidence="3">The sequence shown here is derived from an EMBL/GenBank/DDBJ whole genome shotgun (WGS) entry which is preliminary data.</text>
</comment>
<feature type="region of interest" description="Disordered" evidence="1">
    <location>
        <begin position="33"/>
        <end position="53"/>
    </location>
</feature>
<evidence type="ECO:0000256" key="2">
    <source>
        <dbReference type="SAM" id="SignalP"/>
    </source>
</evidence>
<sequence>MFSRRLAVAGVTALVMAGVGGCSGGAGGTHTSAGNHVRTVDDAPAPSPDTVSGLRDEVRHVSAVTTRATRPHLVRRCTDATRRVTHTRRTGSGKRRSVRTWYTTEHYQRCRKVRQGTETYRRVTRPERWCVRLDDVGGNRSRDDLWYRVTRTTYGDASAAHDHTRLEFSSLGTGC</sequence>
<dbReference type="PROSITE" id="PS51257">
    <property type="entry name" value="PROKAR_LIPOPROTEIN"/>
    <property type="match status" value="1"/>
</dbReference>
<keyword evidence="2" id="KW-0732">Signal</keyword>
<dbReference type="AlphaFoldDB" id="A0A4Z1DEK7"/>
<dbReference type="GeneID" id="91529606"/>
<organism evidence="3 4">
    <name type="scientific">Streptomyces griseoluteus</name>
    <dbReference type="NCBI Taxonomy" id="29306"/>
    <lineage>
        <taxon>Bacteria</taxon>
        <taxon>Bacillati</taxon>
        <taxon>Actinomycetota</taxon>
        <taxon>Actinomycetes</taxon>
        <taxon>Kitasatosporales</taxon>
        <taxon>Streptomycetaceae</taxon>
        <taxon>Streptomyces</taxon>
    </lineage>
</organism>
<reference evidence="3 4" key="1">
    <citation type="submission" date="2019-04" db="EMBL/GenBank/DDBJ databases">
        <title>Streptomyces sp. nov. Bv016 isolated from bark of Buahinia variegata.</title>
        <authorList>
            <person name="Kanchanasin P."/>
            <person name="Tanasupawat S."/>
            <person name="Yuki M."/>
            <person name="Kudo T."/>
        </authorList>
    </citation>
    <scope>NUCLEOTIDE SEQUENCE [LARGE SCALE GENOMIC DNA]</scope>
    <source>
        <strain evidence="3 4">JCM 4765</strain>
    </source>
</reference>
<gene>
    <name evidence="3" type="ORF">E5082_23110</name>
</gene>